<feature type="compositionally biased region" description="Basic and acidic residues" evidence="1">
    <location>
        <begin position="284"/>
        <end position="301"/>
    </location>
</feature>
<feature type="region of interest" description="Disordered" evidence="1">
    <location>
        <begin position="284"/>
        <end position="316"/>
    </location>
</feature>
<sequence length="348" mass="38895">MVGEGGGEGEGGTLKERFGLCVEACEGLEGGGKQGKTTTKELVKELKACEAMVQALALFSDNEDKDDITTGSIKYLLIPYYLGVAYTNVEADRPVDERLVCLRQGLASFLAFARQCKDKGLLEDKVKSLVEGMDGAAAITFGREEKIALYRRQKELRQAMETLSLVAEAEDEDTTRALSLLQVNSSAMSAYQQYASLQKEVEILEFTKRRQEELAAGGSGREVEVNRGRERPRVNGDDGRIKGMFTIQPGQLSQQAARERFAQGVFKQSHLPYTMTVEEFGEQELQRMREREEARARDAQQDRGSGQKCCSDDDHSEDEECIKKAREWDEFKDDNPFGWGNKNLRPCA</sequence>
<dbReference type="PANTHER" id="PTHR10933">
    <property type="entry name" value="IMMUNOGLOBULIN-BINDING PROTEIN 1"/>
    <property type="match status" value="1"/>
</dbReference>
<dbReference type="GO" id="GO:0005829">
    <property type="term" value="C:cytosol"/>
    <property type="evidence" value="ECO:0007669"/>
    <property type="project" value="TreeGrafter"/>
</dbReference>
<gene>
    <name evidence="2" type="ORF">A3770_01p00320</name>
</gene>
<dbReference type="InterPro" id="IPR007304">
    <property type="entry name" value="TAP46-like"/>
</dbReference>
<dbReference type="Pfam" id="PF04177">
    <property type="entry name" value="TAP42"/>
    <property type="match status" value="1"/>
</dbReference>
<dbReference type="Proteomes" id="UP000316726">
    <property type="component" value="Chromosome 1"/>
</dbReference>
<dbReference type="GO" id="GO:0051721">
    <property type="term" value="F:protein phosphatase 2A binding"/>
    <property type="evidence" value="ECO:0007669"/>
    <property type="project" value="TreeGrafter"/>
</dbReference>
<accession>A0A5B8MBS0</accession>
<name>A0A5B8MBS0_9CHLO</name>
<evidence type="ECO:0000313" key="2">
    <source>
        <dbReference type="EMBL" id="QDZ17514.1"/>
    </source>
</evidence>
<dbReference type="PANTHER" id="PTHR10933:SF9">
    <property type="entry name" value="IMMUNOGLOBULIN-BINDING PROTEIN 1"/>
    <property type="match status" value="1"/>
</dbReference>
<proteinExistence type="predicted"/>
<dbReference type="EMBL" id="CP031034">
    <property type="protein sequence ID" value="QDZ17514.1"/>
    <property type="molecule type" value="Genomic_DNA"/>
</dbReference>
<reference evidence="2 3" key="1">
    <citation type="submission" date="2018-07" db="EMBL/GenBank/DDBJ databases">
        <title>The complete nuclear genome of the prasinophyte Chloropicon primus (CCMP1205).</title>
        <authorList>
            <person name="Pombert J.-F."/>
            <person name="Otis C."/>
            <person name="Turmel M."/>
            <person name="Lemieux C."/>
        </authorList>
    </citation>
    <scope>NUCLEOTIDE SEQUENCE [LARGE SCALE GENOMIC DNA]</scope>
    <source>
        <strain evidence="2 3">CCMP1205</strain>
    </source>
</reference>
<dbReference type="STRING" id="1764295.A0A5B8MBS0"/>
<dbReference type="Gene3D" id="1.25.40.540">
    <property type="entry name" value="TAP42-like family"/>
    <property type="match status" value="1"/>
</dbReference>
<evidence type="ECO:0000256" key="1">
    <source>
        <dbReference type="SAM" id="MobiDB-lite"/>
    </source>
</evidence>
<dbReference type="InterPro" id="IPR038511">
    <property type="entry name" value="TAP42/TAP46-like_sf"/>
</dbReference>
<organism evidence="2 3">
    <name type="scientific">Chloropicon primus</name>
    <dbReference type="NCBI Taxonomy" id="1764295"/>
    <lineage>
        <taxon>Eukaryota</taxon>
        <taxon>Viridiplantae</taxon>
        <taxon>Chlorophyta</taxon>
        <taxon>Chloropicophyceae</taxon>
        <taxon>Chloropicales</taxon>
        <taxon>Chloropicaceae</taxon>
        <taxon>Chloropicon</taxon>
    </lineage>
</organism>
<dbReference type="GO" id="GO:0035303">
    <property type="term" value="P:regulation of dephosphorylation"/>
    <property type="evidence" value="ECO:0007669"/>
    <property type="project" value="TreeGrafter"/>
</dbReference>
<evidence type="ECO:0000313" key="3">
    <source>
        <dbReference type="Proteomes" id="UP000316726"/>
    </source>
</evidence>
<dbReference type="OrthoDB" id="10261753at2759"/>
<protein>
    <submittedName>
        <fullName evidence="2">TAP42-like TOR regulation protein</fullName>
    </submittedName>
</protein>
<dbReference type="AlphaFoldDB" id="A0A5B8MBS0"/>
<keyword evidence="3" id="KW-1185">Reference proteome</keyword>
<dbReference type="GO" id="GO:0009966">
    <property type="term" value="P:regulation of signal transduction"/>
    <property type="evidence" value="ECO:0007669"/>
    <property type="project" value="InterPro"/>
</dbReference>